<dbReference type="InterPro" id="IPR013656">
    <property type="entry name" value="PAS_4"/>
</dbReference>
<dbReference type="InterPro" id="IPR011006">
    <property type="entry name" value="CheY-like_superfamily"/>
</dbReference>
<dbReference type="Pfam" id="PF08448">
    <property type="entry name" value="PAS_4"/>
    <property type="match status" value="1"/>
</dbReference>
<evidence type="ECO:0000256" key="1">
    <source>
        <dbReference type="ARBA" id="ARBA00022553"/>
    </source>
</evidence>
<dbReference type="SUPFAM" id="SSF46894">
    <property type="entry name" value="C-terminal effector domain of the bipartite response regulators"/>
    <property type="match status" value="1"/>
</dbReference>
<evidence type="ECO:0000259" key="5">
    <source>
        <dbReference type="PROSITE" id="PS50110"/>
    </source>
</evidence>
<dbReference type="PROSITE" id="PS50110">
    <property type="entry name" value="RESPONSE_REGULATORY"/>
    <property type="match status" value="1"/>
</dbReference>
<dbReference type="SMART" id="SM00448">
    <property type="entry name" value="REC"/>
    <property type="match status" value="1"/>
</dbReference>
<dbReference type="Pfam" id="PF00196">
    <property type="entry name" value="GerE"/>
    <property type="match status" value="1"/>
</dbReference>
<name>A0ABQ2PIV8_9NEIS</name>
<dbReference type="EMBL" id="BMLY01000001">
    <property type="protein sequence ID" value="GGP25276.1"/>
    <property type="molecule type" value="Genomic_DNA"/>
</dbReference>
<evidence type="ECO:0000256" key="3">
    <source>
        <dbReference type="PROSITE-ProRule" id="PRU00169"/>
    </source>
</evidence>
<keyword evidence="7" id="KW-1185">Reference proteome</keyword>
<dbReference type="Proteomes" id="UP000621859">
    <property type="component" value="Unassembled WGS sequence"/>
</dbReference>
<dbReference type="InterPro" id="IPR000792">
    <property type="entry name" value="Tscrpt_reg_LuxR_C"/>
</dbReference>
<organism evidence="6 7">
    <name type="scientific">Silvimonas amylolytica</name>
    <dbReference type="NCBI Taxonomy" id="449663"/>
    <lineage>
        <taxon>Bacteria</taxon>
        <taxon>Pseudomonadati</taxon>
        <taxon>Pseudomonadota</taxon>
        <taxon>Betaproteobacteria</taxon>
        <taxon>Neisseriales</taxon>
        <taxon>Chitinibacteraceae</taxon>
        <taxon>Silvimonas</taxon>
    </lineage>
</organism>
<dbReference type="Gene3D" id="3.30.450.20">
    <property type="entry name" value="PAS domain"/>
    <property type="match status" value="1"/>
</dbReference>
<gene>
    <name evidence="6" type="ORF">GCM10010971_10950</name>
</gene>
<dbReference type="RefSeq" id="WP_188689934.1">
    <property type="nucleotide sequence ID" value="NZ_BMLY01000001.1"/>
</dbReference>
<feature type="domain" description="HTH luxR-type" evidence="4">
    <location>
        <begin position="135"/>
        <end position="200"/>
    </location>
</feature>
<feature type="domain" description="Response regulatory" evidence="5">
    <location>
        <begin position="3"/>
        <end position="118"/>
    </location>
</feature>
<protein>
    <submittedName>
        <fullName evidence="6">Uncharacterized protein</fullName>
    </submittedName>
</protein>
<dbReference type="SMART" id="SM00421">
    <property type="entry name" value="HTH_LUXR"/>
    <property type="match status" value="1"/>
</dbReference>
<dbReference type="CDD" id="cd00130">
    <property type="entry name" value="PAS"/>
    <property type="match status" value="1"/>
</dbReference>
<dbReference type="PANTHER" id="PTHR45566:SF2">
    <property type="entry name" value="NARL SUBFAMILY"/>
    <property type="match status" value="1"/>
</dbReference>
<sequence>MGRILIADASPHFRQALVQLVTLEGHHIVAQASDGRTLFEQVRKERPDLVIIELTLPALGGVDGLRCICALCASARILTFTTQPARHFAVRCAQAGASGYVSKFAGARALRHGVRTVLQGRRVFPEAPPVKPAENAARLDSLSGLDIAIMQMLAAGYSSVEIGEQLATDRQNVNQCKHRLLEKFGLETLAGLIDLTRAHGLDLGNSLRCDNSNVAAMDNMHLLRAMIESSPNGMFLRDREGRLALCNPRFMDLYAAALADPDYAAVDEATWFDPALQAHVAAHFQMQMQTGRTIAVDTHVHVNGSLRALHVWCTPVRDAAGQIQGAIGGLIDFTDRANPVPRLTGPASAARPAHAPEDSYTTFKHTTADTVVAGETRVVNLVEASSRLYRTVLELSELIRLGAATPVPQPDQVVSLHGVVHHWQKAYRAAPWASTFDLRRVAVDEIWMDGGRLAQLLDKLAQVAAHPAHLTVVSQTQPQTTARITITAKAGLTTHTGGDIAVTLALIQAMAQSLGGSLQMERTGHLAVTLAASVARPARAA</sequence>
<evidence type="ECO:0000256" key="2">
    <source>
        <dbReference type="ARBA" id="ARBA00023125"/>
    </source>
</evidence>
<dbReference type="InterPro" id="IPR058245">
    <property type="entry name" value="NreC/VraR/RcsB-like_REC"/>
</dbReference>
<dbReference type="InterPro" id="IPR051015">
    <property type="entry name" value="EvgA-like"/>
</dbReference>
<dbReference type="InterPro" id="IPR001789">
    <property type="entry name" value="Sig_transdc_resp-reg_receiver"/>
</dbReference>
<dbReference type="SUPFAM" id="SSF52172">
    <property type="entry name" value="CheY-like"/>
    <property type="match status" value="1"/>
</dbReference>
<proteinExistence type="predicted"/>
<comment type="caution">
    <text evidence="6">The sequence shown here is derived from an EMBL/GenBank/DDBJ whole genome shotgun (WGS) entry which is preliminary data.</text>
</comment>
<dbReference type="InterPro" id="IPR035965">
    <property type="entry name" value="PAS-like_dom_sf"/>
</dbReference>
<dbReference type="CDD" id="cd17535">
    <property type="entry name" value="REC_NarL-like"/>
    <property type="match status" value="1"/>
</dbReference>
<comment type="caution">
    <text evidence="3">Lacks conserved residue(s) required for the propagation of feature annotation.</text>
</comment>
<evidence type="ECO:0000313" key="7">
    <source>
        <dbReference type="Proteomes" id="UP000621859"/>
    </source>
</evidence>
<dbReference type="Pfam" id="PF00072">
    <property type="entry name" value="Response_reg"/>
    <property type="match status" value="1"/>
</dbReference>
<dbReference type="PANTHER" id="PTHR45566">
    <property type="entry name" value="HTH-TYPE TRANSCRIPTIONAL REGULATOR YHJB-RELATED"/>
    <property type="match status" value="1"/>
</dbReference>
<evidence type="ECO:0000259" key="4">
    <source>
        <dbReference type="PROSITE" id="PS50043"/>
    </source>
</evidence>
<dbReference type="SUPFAM" id="SSF55785">
    <property type="entry name" value="PYP-like sensor domain (PAS domain)"/>
    <property type="match status" value="1"/>
</dbReference>
<accession>A0ABQ2PIV8</accession>
<dbReference type="PROSITE" id="PS50043">
    <property type="entry name" value="HTH_LUXR_2"/>
    <property type="match status" value="1"/>
</dbReference>
<evidence type="ECO:0000313" key="6">
    <source>
        <dbReference type="EMBL" id="GGP25276.1"/>
    </source>
</evidence>
<dbReference type="InterPro" id="IPR016032">
    <property type="entry name" value="Sig_transdc_resp-reg_C-effctor"/>
</dbReference>
<dbReference type="Gene3D" id="3.40.50.2300">
    <property type="match status" value="1"/>
</dbReference>
<keyword evidence="2" id="KW-0238">DNA-binding</keyword>
<keyword evidence="1" id="KW-0597">Phosphoprotein</keyword>
<dbReference type="InterPro" id="IPR000014">
    <property type="entry name" value="PAS"/>
</dbReference>
<reference evidence="7" key="1">
    <citation type="journal article" date="2019" name="Int. J. Syst. Evol. Microbiol.">
        <title>The Global Catalogue of Microorganisms (GCM) 10K type strain sequencing project: providing services to taxonomists for standard genome sequencing and annotation.</title>
        <authorList>
            <consortium name="The Broad Institute Genomics Platform"/>
            <consortium name="The Broad Institute Genome Sequencing Center for Infectious Disease"/>
            <person name="Wu L."/>
            <person name="Ma J."/>
        </authorList>
    </citation>
    <scope>NUCLEOTIDE SEQUENCE [LARGE SCALE GENOMIC DNA]</scope>
    <source>
        <strain evidence="7">CGMCC 1.8860</strain>
    </source>
</reference>
<dbReference type="NCBIfam" id="TIGR00229">
    <property type="entry name" value="sensory_box"/>
    <property type="match status" value="1"/>
</dbReference>